<evidence type="ECO:0000313" key="8">
    <source>
        <dbReference type="Proteomes" id="UP001180737"/>
    </source>
</evidence>
<dbReference type="InterPro" id="IPR003594">
    <property type="entry name" value="HATPase_dom"/>
</dbReference>
<comment type="caution">
    <text evidence="7">The sequence shown here is derived from an EMBL/GenBank/DDBJ whole genome shotgun (WGS) entry which is preliminary data.</text>
</comment>
<accession>A0ABU2YXR5</accession>
<dbReference type="InterPro" id="IPR050482">
    <property type="entry name" value="Sensor_HK_TwoCompSys"/>
</dbReference>
<feature type="transmembrane region" description="Helical" evidence="5">
    <location>
        <begin position="490"/>
        <end position="506"/>
    </location>
</feature>
<evidence type="ECO:0000256" key="4">
    <source>
        <dbReference type="SAM" id="MobiDB-lite"/>
    </source>
</evidence>
<keyword evidence="1" id="KW-0808">Transferase</keyword>
<keyword evidence="5" id="KW-0472">Membrane</keyword>
<dbReference type="Gene3D" id="3.30.565.10">
    <property type="entry name" value="Histidine kinase-like ATPase, C-terminal domain"/>
    <property type="match status" value="1"/>
</dbReference>
<dbReference type="GO" id="GO:0005524">
    <property type="term" value="F:ATP binding"/>
    <property type="evidence" value="ECO:0007669"/>
    <property type="project" value="UniProtKB-KW"/>
</dbReference>
<keyword evidence="7" id="KW-0547">Nucleotide-binding</keyword>
<proteinExistence type="predicted"/>
<feature type="transmembrane region" description="Helical" evidence="5">
    <location>
        <begin position="37"/>
        <end position="54"/>
    </location>
</feature>
<protein>
    <submittedName>
        <fullName evidence="7">ATP-binding protein</fullName>
    </submittedName>
</protein>
<evidence type="ECO:0000256" key="2">
    <source>
        <dbReference type="ARBA" id="ARBA00022777"/>
    </source>
</evidence>
<keyword evidence="5" id="KW-0812">Transmembrane</keyword>
<name>A0ABU2YXR5_9ACTN</name>
<dbReference type="Pfam" id="PF02518">
    <property type="entry name" value="HATPase_c"/>
    <property type="match status" value="1"/>
</dbReference>
<feature type="region of interest" description="Disordered" evidence="4">
    <location>
        <begin position="348"/>
        <end position="393"/>
    </location>
</feature>
<reference evidence="7" key="1">
    <citation type="submission" date="2024-05" db="EMBL/GenBank/DDBJ databases">
        <title>30 novel species of actinomycetes from the DSMZ collection.</title>
        <authorList>
            <person name="Nouioui I."/>
        </authorList>
    </citation>
    <scope>NUCLEOTIDE SEQUENCE</scope>
    <source>
        <strain evidence="7">DSM 3412</strain>
    </source>
</reference>
<evidence type="ECO:0000256" key="5">
    <source>
        <dbReference type="SAM" id="Phobius"/>
    </source>
</evidence>
<feature type="transmembrane region" description="Helical" evidence="5">
    <location>
        <begin position="87"/>
        <end position="105"/>
    </location>
</feature>
<feature type="domain" description="Histidine kinase/HSP90-like ATPase" evidence="6">
    <location>
        <begin position="277"/>
        <end position="369"/>
    </location>
</feature>
<feature type="transmembrane region" description="Helical" evidence="5">
    <location>
        <begin position="465"/>
        <end position="484"/>
    </location>
</feature>
<feature type="transmembrane region" description="Helical" evidence="5">
    <location>
        <begin position="61"/>
        <end position="81"/>
    </location>
</feature>
<keyword evidence="8" id="KW-1185">Reference proteome</keyword>
<dbReference type="InterPro" id="IPR036890">
    <property type="entry name" value="HATPase_C_sf"/>
</dbReference>
<evidence type="ECO:0000259" key="6">
    <source>
        <dbReference type="Pfam" id="PF02518"/>
    </source>
</evidence>
<evidence type="ECO:0000256" key="3">
    <source>
        <dbReference type="ARBA" id="ARBA00023012"/>
    </source>
</evidence>
<evidence type="ECO:0000313" key="7">
    <source>
        <dbReference type="EMBL" id="MDT0568746.1"/>
    </source>
</evidence>
<keyword evidence="2" id="KW-0418">Kinase</keyword>
<keyword evidence="3" id="KW-0902">Two-component regulatory system</keyword>
<gene>
    <name evidence="7" type="ORF">RM704_14925</name>
</gene>
<dbReference type="RefSeq" id="WP_033525177.1">
    <property type="nucleotide sequence ID" value="NZ_JAVRFJ010000011.1"/>
</dbReference>
<sequence>MECGLSRAAAALSALFALSWSAFLLLGGTELEPDVRTVAVVFLAQAVVTVVRGVRLRLSRADTGAAVALALLGQAVLAVGGASRLVVGQRCLLTVPAVLLAVLLLPRRAGRCTCLVAIGAQIATSWPADGPAEAVEGVWPVVATAVAGEVLTHLMRAAGDRADRAQRRVRAVRAAAGREEGRREAHRHFQGMLHDEVSTALQAISMPGVPVPRLREAATGAVAALASAPAGPGRDGRTDLAAVVRALRPPTGTALTVEAEGAVQVPSQVAEAAAGAAREALRNVEEHAGARTVRVRLRGCGGPGRPGAQRDEGFALSITDDGAGFAAGELAPSSVGLRRSVMRRMDAVGGSAEVHSTPGRGTTVRLEWRPPVAEPAAEGEKSGLSEGTAEDTAGRMRAAVGDVRRPLAAVCLPFLTVMGVIAAIHTSRSPGTGPLLVWYALLAALTVALLLRADSGIPGPVAGAACAFAVAGALGSFLVLPLSALKDFDSWPIGAVTPLLTLLVIVRPAWEALTALALEQAGIVVLVVTGPPIAPTSGATAAIVLPALFAPALGVIAGLAIGRTVAHLGGVTARAEAARSAALATEAARRAREELHRGRLAHLGEEILPFLAEVGSGRCAPDDPGVRDRARLLAGAVRDEIQLPGVLGRTVRELLAAARRADCAVVIQSDSDDLHPPAFLRLLLTTALTCGPTPREVFLTVNATTGAVRASLVVLPGDERRARALSDALTGAGAGTHAEVTNSATSTWVEADVRAP</sequence>
<feature type="transmembrane region" description="Helical" evidence="5">
    <location>
        <begin position="539"/>
        <end position="561"/>
    </location>
</feature>
<organism evidence="7 8">
    <name type="scientific">Streptomyces gottesmaniae</name>
    <dbReference type="NCBI Taxonomy" id="3075518"/>
    <lineage>
        <taxon>Bacteria</taxon>
        <taxon>Bacillati</taxon>
        <taxon>Actinomycetota</taxon>
        <taxon>Actinomycetes</taxon>
        <taxon>Kitasatosporales</taxon>
        <taxon>Streptomycetaceae</taxon>
        <taxon>Streptomyces</taxon>
    </lineage>
</organism>
<dbReference type="PANTHER" id="PTHR24421">
    <property type="entry name" value="NITRATE/NITRITE SENSOR PROTEIN NARX-RELATED"/>
    <property type="match status" value="1"/>
</dbReference>
<keyword evidence="7" id="KW-0067">ATP-binding</keyword>
<dbReference type="SUPFAM" id="SSF55874">
    <property type="entry name" value="ATPase domain of HSP90 chaperone/DNA topoisomerase II/histidine kinase"/>
    <property type="match status" value="1"/>
</dbReference>
<dbReference type="EMBL" id="JAVRFJ010000011">
    <property type="protein sequence ID" value="MDT0568746.1"/>
    <property type="molecule type" value="Genomic_DNA"/>
</dbReference>
<feature type="transmembrane region" description="Helical" evidence="5">
    <location>
        <begin position="436"/>
        <end position="453"/>
    </location>
</feature>
<feature type="transmembrane region" description="Helical" evidence="5">
    <location>
        <begin position="406"/>
        <end position="424"/>
    </location>
</feature>
<keyword evidence="5" id="KW-1133">Transmembrane helix</keyword>
<evidence type="ECO:0000256" key="1">
    <source>
        <dbReference type="ARBA" id="ARBA00022679"/>
    </source>
</evidence>
<dbReference type="Proteomes" id="UP001180737">
    <property type="component" value="Unassembled WGS sequence"/>
</dbReference>